<dbReference type="InterPro" id="IPR038441">
    <property type="entry name" value="THAP_Znf_sf"/>
</dbReference>
<evidence type="ECO:0000313" key="9">
    <source>
        <dbReference type="Proteomes" id="UP000283210"/>
    </source>
</evidence>
<dbReference type="GO" id="GO:0008270">
    <property type="term" value="F:zinc ion binding"/>
    <property type="evidence" value="ECO:0007669"/>
    <property type="project" value="UniProtKB-KW"/>
</dbReference>
<protein>
    <recommendedName>
        <fullName evidence="7">THAP-type domain-containing protein</fullName>
    </recommendedName>
</protein>
<feature type="compositionally biased region" description="Polar residues" evidence="6">
    <location>
        <begin position="105"/>
        <end position="130"/>
    </location>
</feature>
<evidence type="ECO:0000256" key="6">
    <source>
        <dbReference type="SAM" id="MobiDB-lite"/>
    </source>
</evidence>
<dbReference type="InterPro" id="IPR006612">
    <property type="entry name" value="THAP_Znf"/>
</dbReference>
<proteinExistence type="predicted"/>
<dbReference type="OrthoDB" id="7312725at2759"/>
<evidence type="ECO:0000256" key="2">
    <source>
        <dbReference type="ARBA" id="ARBA00022771"/>
    </source>
</evidence>
<dbReference type="AlphaFoldDB" id="A0A437DK59"/>
<name>A0A437DK59_ORYJA</name>
<dbReference type="PANTHER" id="PTHR47696:SF2">
    <property type="entry name" value="PROVISIONAL ORTHOLOG OF THAP DOMAIN CONTAINING 1"/>
    <property type="match status" value="1"/>
</dbReference>
<gene>
    <name evidence="8" type="ORF">OJAV_G00013670</name>
</gene>
<sequence>MPTGCAHANCRNVFGKFRGVTFHKFPRDPEKLSRWTKFMKRHESWVPKYYDRVCSVHFKSEHFDRTGQTVRLRDNAEPSLPHLPWRFPKSRKLRKAVDRTRKRPSTQNDVTPPPENNSEPTHQSPPSNNRKPQETVCSKEDPRASPCNVSQNESEPAQQCSASSNGNLVPTANSTEKRPASSQNSSLLSPEKEGVPTNQWSLSTFHTYAGSNENFKLKWQHAERRAETLSRKMRTITRTVMLLKKSISSLKEELKESKLLKDRLQLKLDNVEAFPYDLFQLAGSSGYTEEQKNFALTLHTHSPKAYKFLRTKISLPSTRTLRRWISEAEGTSDINVSMMMELGEEAECDSSS</sequence>
<evidence type="ECO:0000256" key="1">
    <source>
        <dbReference type="ARBA" id="ARBA00022723"/>
    </source>
</evidence>
<dbReference type="PANTHER" id="PTHR47696">
    <property type="entry name" value="THAP DOMAIN-CONTAINING PROTEIN 2"/>
    <property type="match status" value="1"/>
</dbReference>
<dbReference type="InterPro" id="IPR026521">
    <property type="entry name" value="THAP2"/>
</dbReference>
<evidence type="ECO:0000256" key="5">
    <source>
        <dbReference type="PROSITE-ProRule" id="PRU00309"/>
    </source>
</evidence>
<dbReference type="SUPFAM" id="SSF57716">
    <property type="entry name" value="Glucocorticoid receptor-like (DNA-binding domain)"/>
    <property type="match status" value="1"/>
</dbReference>
<feature type="compositionally biased region" description="Basic residues" evidence="6">
    <location>
        <begin position="88"/>
        <end position="104"/>
    </location>
</feature>
<keyword evidence="1" id="KW-0479">Metal-binding</keyword>
<keyword evidence="2 5" id="KW-0863">Zinc-finger</keyword>
<evidence type="ECO:0000256" key="4">
    <source>
        <dbReference type="ARBA" id="ARBA00023125"/>
    </source>
</evidence>
<reference evidence="8 9" key="2">
    <citation type="submission" date="2019-01" db="EMBL/GenBank/DDBJ databases">
        <title>A chromosome length genome reference of the Java medaka (oryzias javanicus).</title>
        <authorList>
            <person name="Herpin A."/>
            <person name="Takehana Y."/>
            <person name="Naruse K."/>
            <person name="Ansai S."/>
            <person name="Kawaguchi M."/>
        </authorList>
    </citation>
    <scope>NUCLEOTIDE SEQUENCE [LARGE SCALE GENOMIC DNA]</scope>
    <source>
        <strain evidence="8">RS831</strain>
        <tissue evidence="8">Whole body</tissue>
    </source>
</reference>
<evidence type="ECO:0000313" key="8">
    <source>
        <dbReference type="EMBL" id="RVE75140.1"/>
    </source>
</evidence>
<feature type="compositionally biased region" description="Basic and acidic residues" evidence="6">
    <location>
        <begin position="131"/>
        <end position="143"/>
    </location>
</feature>
<feature type="region of interest" description="Disordered" evidence="6">
    <location>
        <begin position="75"/>
        <end position="198"/>
    </location>
</feature>
<keyword evidence="9" id="KW-1185">Reference proteome</keyword>
<dbReference type="Pfam" id="PF12017">
    <property type="entry name" value="Tnp_P_element"/>
    <property type="match status" value="1"/>
</dbReference>
<reference evidence="8 9" key="1">
    <citation type="submission" date="2018-11" db="EMBL/GenBank/DDBJ databases">
        <authorList>
            <person name="Lopez-Roques C."/>
            <person name="Donnadieu C."/>
            <person name="Bouchez O."/>
            <person name="Klopp C."/>
            <person name="Cabau C."/>
            <person name="Zahm M."/>
        </authorList>
    </citation>
    <scope>NUCLEOTIDE SEQUENCE [LARGE SCALE GENOMIC DNA]</scope>
    <source>
        <strain evidence="8">RS831</strain>
        <tissue evidence="8">Whole body</tissue>
    </source>
</reference>
<evidence type="ECO:0000256" key="3">
    <source>
        <dbReference type="ARBA" id="ARBA00022833"/>
    </source>
</evidence>
<keyword evidence="3" id="KW-0862">Zinc</keyword>
<accession>A0A437DK59</accession>
<feature type="compositionally biased region" description="Polar residues" evidence="6">
    <location>
        <begin position="147"/>
        <end position="188"/>
    </location>
</feature>
<dbReference type="SMART" id="SM00980">
    <property type="entry name" value="THAP"/>
    <property type="match status" value="1"/>
</dbReference>
<dbReference type="EMBL" id="CM012438">
    <property type="protein sequence ID" value="RVE75140.1"/>
    <property type="molecule type" value="Genomic_DNA"/>
</dbReference>
<keyword evidence="4 5" id="KW-0238">DNA-binding</keyword>
<dbReference type="Proteomes" id="UP000283210">
    <property type="component" value="Chromosome 2"/>
</dbReference>
<dbReference type="SMART" id="SM00692">
    <property type="entry name" value="DM3"/>
    <property type="match status" value="1"/>
</dbReference>
<organism evidence="8 9">
    <name type="scientific">Oryzias javanicus</name>
    <name type="common">Javanese ricefish</name>
    <name type="synonym">Aplocheilus javanicus</name>
    <dbReference type="NCBI Taxonomy" id="123683"/>
    <lineage>
        <taxon>Eukaryota</taxon>
        <taxon>Metazoa</taxon>
        <taxon>Chordata</taxon>
        <taxon>Craniata</taxon>
        <taxon>Vertebrata</taxon>
        <taxon>Euteleostomi</taxon>
        <taxon>Actinopterygii</taxon>
        <taxon>Neopterygii</taxon>
        <taxon>Teleostei</taxon>
        <taxon>Neoteleostei</taxon>
        <taxon>Acanthomorphata</taxon>
        <taxon>Ovalentaria</taxon>
        <taxon>Atherinomorphae</taxon>
        <taxon>Beloniformes</taxon>
        <taxon>Adrianichthyidae</taxon>
        <taxon>Oryziinae</taxon>
        <taxon>Oryzias</taxon>
    </lineage>
</organism>
<dbReference type="InterPro" id="IPR021896">
    <property type="entry name" value="THAP9-like_HTH"/>
</dbReference>
<dbReference type="GO" id="GO:0003677">
    <property type="term" value="F:DNA binding"/>
    <property type="evidence" value="ECO:0007669"/>
    <property type="project" value="UniProtKB-UniRule"/>
</dbReference>
<dbReference type="PROSITE" id="PS50950">
    <property type="entry name" value="ZF_THAP"/>
    <property type="match status" value="1"/>
</dbReference>
<dbReference type="Gene3D" id="6.20.210.20">
    <property type="entry name" value="THAP domain"/>
    <property type="match status" value="1"/>
</dbReference>
<evidence type="ECO:0000259" key="7">
    <source>
        <dbReference type="PROSITE" id="PS50950"/>
    </source>
</evidence>
<dbReference type="Pfam" id="PF05485">
    <property type="entry name" value="THAP"/>
    <property type="match status" value="1"/>
</dbReference>
<feature type="domain" description="THAP-type" evidence="7">
    <location>
        <begin position="1"/>
        <end position="81"/>
    </location>
</feature>